<gene>
    <name evidence="3" type="ORF">EJ02DRAFT_116047</name>
</gene>
<dbReference type="Gene3D" id="2.30.110.10">
    <property type="entry name" value="Electron Transport, Fmn-binding Protein, Chain A"/>
    <property type="match status" value="1"/>
</dbReference>
<keyword evidence="2" id="KW-0472">Membrane</keyword>
<dbReference type="OrthoDB" id="539398at2759"/>
<dbReference type="AlphaFoldDB" id="A0A6A5SEC9"/>
<dbReference type="Proteomes" id="UP000800038">
    <property type="component" value="Unassembled WGS sequence"/>
</dbReference>
<evidence type="ECO:0000256" key="2">
    <source>
        <dbReference type="SAM" id="Phobius"/>
    </source>
</evidence>
<keyword evidence="2" id="KW-1133">Transmembrane helix</keyword>
<keyword evidence="2" id="KW-0812">Transmembrane</keyword>
<protein>
    <submittedName>
        <fullName evidence="3">Uncharacterized protein</fullName>
    </submittedName>
</protein>
<keyword evidence="4" id="KW-1185">Reference proteome</keyword>
<proteinExistence type="predicted"/>
<sequence length="296" mass="33053">MGVYYETIPQSLVPWILEQQMLFVGTAPLSGDGHVNISPKSCRSGDGDETKNENENGNGKEVEKKGGGRSFGIIDERTFWYMDLTGSGVETHAHLHEEGNGRICVMFIAFTGPPRILRIWGTGHALENGTPAFTSFVQQNNVPLLPGSRSIILINVHQCASSCGFSVPYYDFKAHRNILNDHFRKKEEKFRAGREEESIDRYWAYKSQASIDGLPGMKRGVEYAKRHGVVPIGKMVGRYAPKGPRNAERVGLVRLVLVLLLGVVIGGVMAVSFVTPEWMQVLQRRRVLLRKRVLLC</sequence>
<evidence type="ECO:0000313" key="3">
    <source>
        <dbReference type="EMBL" id="KAF1935767.1"/>
    </source>
</evidence>
<dbReference type="PANTHER" id="PTHR39336">
    <property type="entry name" value="PYRIDOXAMINE PHOSPHATE OXIDASE FAMILY PROTEIN (AFU_ORTHOLOGUE AFUA_6G11440)"/>
    <property type="match status" value="1"/>
</dbReference>
<dbReference type="EMBL" id="ML976237">
    <property type="protein sequence ID" value="KAF1935767.1"/>
    <property type="molecule type" value="Genomic_DNA"/>
</dbReference>
<dbReference type="InterPro" id="IPR012349">
    <property type="entry name" value="Split_barrel_FMN-bd"/>
</dbReference>
<organism evidence="3 4">
    <name type="scientific">Clathrospora elynae</name>
    <dbReference type="NCBI Taxonomy" id="706981"/>
    <lineage>
        <taxon>Eukaryota</taxon>
        <taxon>Fungi</taxon>
        <taxon>Dikarya</taxon>
        <taxon>Ascomycota</taxon>
        <taxon>Pezizomycotina</taxon>
        <taxon>Dothideomycetes</taxon>
        <taxon>Pleosporomycetidae</taxon>
        <taxon>Pleosporales</taxon>
        <taxon>Diademaceae</taxon>
        <taxon>Clathrospora</taxon>
    </lineage>
</organism>
<accession>A0A6A5SEC9</accession>
<feature type="compositionally biased region" description="Basic and acidic residues" evidence="1">
    <location>
        <begin position="43"/>
        <end position="66"/>
    </location>
</feature>
<feature type="region of interest" description="Disordered" evidence="1">
    <location>
        <begin position="34"/>
        <end position="69"/>
    </location>
</feature>
<reference evidence="3" key="1">
    <citation type="journal article" date="2020" name="Stud. Mycol.">
        <title>101 Dothideomycetes genomes: a test case for predicting lifestyles and emergence of pathogens.</title>
        <authorList>
            <person name="Haridas S."/>
            <person name="Albert R."/>
            <person name="Binder M."/>
            <person name="Bloem J."/>
            <person name="Labutti K."/>
            <person name="Salamov A."/>
            <person name="Andreopoulos B."/>
            <person name="Baker S."/>
            <person name="Barry K."/>
            <person name="Bills G."/>
            <person name="Bluhm B."/>
            <person name="Cannon C."/>
            <person name="Castanera R."/>
            <person name="Culley D."/>
            <person name="Daum C."/>
            <person name="Ezra D."/>
            <person name="Gonzalez J."/>
            <person name="Henrissat B."/>
            <person name="Kuo A."/>
            <person name="Liang C."/>
            <person name="Lipzen A."/>
            <person name="Lutzoni F."/>
            <person name="Magnuson J."/>
            <person name="Mondo S."/>
            <person name="Nolan M."/>
            <person name="Ohm R."/>
            <person name="Pangilinan J."/>
            <person name="Park H.-J."/>
            <person name="Ramirez L."/>
            <person name="Alfaro M."/>
            <person name="Sun H."/>
            <person name="Tritt A."/>
            <person name="Yoshinaga Y."/>
            <person name="Zwiers L.-H."/>
            <person name="Turgeon B."/>
            <person name="Goodwin S."/>
            <person name="Spatafora J."/>
            <person name="Crous P."/>
            <person name="Grigoriev I."/>
        </authorList>
    </citation>
    <scope>NUCLEOTIDE SEQUENCE</scope>
    <source>
        <strain evidence="3">CBS 161.51</strain>
    </source>
</reference>
<dbReference type="PANTHER" id="PTHR39336:SF3">
    <property type="entry name" value="PYRIDOXAMINE PHOSPHATE OXIDASE"/>
    <property type="match status" value="1"/>
</dbReference>
<evidence type="ECO:0000313" key="4">
    <source>
        <dbReference type="Proteomes" id="UP000800038"/>
    </source>
</evidence>
<feature type="transmembrane region" description="Helical" evidence="2">
    <location>
        <begin position="252"/>
        <end position="274"/>
    </location>
</feature>
<evidence type="ECO:0000256" key="1">
    <source>
        <dbReference type="SAM" id="MobiDB-lite"/>
    </source>
</evidence>
<name>A0A6A5SEC9_9PLEO</name>